<dbReference type="Pfam" id="PF25209">
    <property type="entry name" value="Phage_capsid_4"/>
    <property type="match status" value="1"/>
</dbReference>
<reference evidence="1" key="2">
    <citation type="submission" date="2021-04" db="EMBL/GenBank/DDBJ databases">
        <authorList>
            <person name="Gilroy R."/>
        </authorList>
    </citation>
    <scope>NUCLEOTIDE SEQUENCE</scope>
    <source>
        <strain evidence="1">1282</strain>
    </source>
</reference>
<comment type="caution">
    <text evidence="1">The sequence shown here is derived from an EMBL/GenBank/DDBJ whole genome shotgun (WGS) entry which is preliminary data.</text>
</comment>
<accession>A0A9D1YDW8</accession>
<gene>
    <name evidence="1" type="ORF">H9838_07980</name>
</gene>
<sequence>MAYFENLTLEKGMYGVPGKSFTQVLEGLDSSEQYRGTPLEGLDAYQRQLKRFGIRVSGPGSDPVEKFFQSSSSAALFPEYVARAVGQGMEAADQLKDMVATVTKIDGLDYRTITVEGEETAPLKAVAQGAQLPATTIRVNDGLVKLRKRGRTLMTSYEALRFQKLDLLTVALRQIGASMAASQMLDAVDALLNGDGSKPGVTCATGTPNYGDFIGLWGKLAPFTLNTVVAGTAAMEKLLQISEFKDAQAGMNFQGTGRLVTPLGAKLLHVPGMEEKKILAFDKNCALEMVQAGEIQTDYDRLMDRQLDRASISVVTGFARIYQGAAQGLTYTEA</sequence>
<dbReference type="AlphaFoldDB" id="A0A9D1YDW8"/>
<organism evidence="1 2">
    <name type="scientific">Candidatus Acutalibacter pullistercoris</name>
    <dbReference type="NCBI Taxonomy" id="2838418"/>
    <lineage>
        <taxon>Bacteria</taxon>
        <taxon>Bacillati</taxon>
        <taxon>Bacillota</taxon>
        <taxon>Clostridia</taxon>
        <taxon>Eubacteriales</taxon>
        <taxon>Acutalibacteraceae</taxon>
        <taxon>Acutalibacter</taxon>
    </lineage>
</organism>
<proteinExistence type="predicted"/>
<dbReference type="SUPFAM" id="SSF56563">
    <property type="entry name" value="Major capsid protein gp5"/>
    <property type="match status" value="1"/>
</dbReference>
<reference evidence="1" key="1">
    <citation type="journal article" date="2021" name="PeerJ">
        <title>Extensive microbial diversity within the chicken gut microbiome revealed by metagenomics and culture.</title>
        <authorList>
            <person name="Gilroy R."/>
            <person name="Ravi A."/>
            <person name="Getino M."/>
            <person name="Pursley I."/>
            <person name="Horton D.L."/>
            <person name="Alikhan N.F."/>
            <person name="Baker D."/>
            <person name="Gharbi K."/>
            <person name="Hall N."/>
            <person name="Watson M."/>
            <person name="Adriaenssens E.M."/>
            <person name="Foster-Nyarko E."/>
            <person name="Jarju S."/>
            <person name="Secka A."/>
            <person name="Antonio M."/>
            <person name="Oren A."/>
            <person name="Chaudhuri R.R."/>
            <person name="La Ragione R."/>
            <person name="Hildebrand F."/>
            <person name="Pallen M.J."/>
        </authorList>
    </citation>
    <scope>NUCLEOTIDE SEQUENCE</scope>
    <source>
        <strain evidence="1">1282</strain>
    </source>
</reference>
<protein>
    <submittedName>
        <fullName evidence="1">Phage major capsid protein</fullName>
    </submittedName>
</protein>
<evidence type="ECO:0000313" key="1">
    <source>
        <dbReference type="EMBL" id="HIY27090.1"/>
    </source>
</evidence>
<name>A0A9D1YDW8_9FIRM</name>
<dbReference type="Proteomes" id="UP000823915">
    <property type="component" value="Unassembled WGS sequence"/>
</dbReference>
<evidence type="ECO:0000313" key="2">
    <source>
        <dbReference type="Proteomes" id="UP000823915"/>
    </source>
</evidence>
<dbReference type="EMBL" id="DXDU01000128">
    <property type="protein sequence ID" value="HIY27090.1"/>
    <property type="molecule type" value="Genomic_DNA"/>
</dbReference>